<reference evidence="9" key="1">
    <citation type="journal article" date="2014" name="Nat. Genet.">
        <title>Genome of the human hookworm Necator americanus.</title>
        <authorList>
            <person name="Tang Y.T."/>
            <person name="Gao X."/>
            <person name="Rosa B.A."/>
            <person name="Abubucker S."/>
            <person name="Hallsworth-Pepin K."/>
            <person name="Martin J."/>
            <person name="Tyagi R."/>
            <person name="Heizer E."/>
            <person name="Zhang X."/>
            <person name="Bhonagiri-Palsikar V."/>
            <person name="Minx P."/>
            <person name="Warren W.C."/>
            <person name="Wang Q."/>
            <person name="Zhan B."/>
            <person name="Hotez P.J."/>
            <person name="Sternberg P.W."/>
            <person name="Dougall A."/>
            <person name="Gaze S.T."/>
            <person name="Mulvenna J."/>
            <person name="Sotillo J."/>
            <person name="Ranganathan S."/>
            <person name="Rabelo E.M."/>
            <person name="Wilson R.K."/>
            <person name="Felgner P.L."/>
            <person name="Bethony J."/>
            <person name="Hawdon J.M."/>
            <person name="Gasser R.B."/>
            <person name="Loukas A."/>
            <person name="Mitreva M."/>
        </authorList>
    </citation>
    <scope>NUCLEOTIDE SEQUENCE [LARGE SCALE GENOMIC DNA]</scope>
</reference>
<dbReference type="Proteomes" id="UP000053676">
    <property type="component" value="Unassembled WGS sequence"/>
</dbReference>
<keyword evidence="5" id="KW-0472">Membrane</keyword>
<dbReference type="KEGG" id="nai:NECAME_16285"/>
<keyword evidence="3" id="KW-0677">Repeat</keyword>
<sequence length="108" mass="12164">MEFACCSVPQRCIPISMRCDGHRDCGDGDDENNCRMFRKQSLARLKNERNCNRTEFSQNFPASCSRYEFACVKSGKCIPAEKRCDGISDDCQDGTNLDELGCSRNSSE</sequence>
<keyword evidence="2" id="KW-0812">Transmembrane</keyword>
<evidence type="ECO:0000313" key="8">
    <source>
        <dbReference type="EMBL" id="ETN86546.1"/>
    </source>
</evidence>
<accession>W2TZP4</accession>
<feature type="disulfide bond" evidence="7">
    <location>
        <begin position="19"/>
        <end position="34"/>
    </location>
</feature>
<dbReference type="OrthoDB" id="9990982at2759"/>
<dbReference type="PROSITE" id="PS50068">
    <property type="entry name" value="LDLRA_2"/>
    <property type="match status" value="2"/>
</dbReference>
<evidence type="ECO:0000256" key="4">
    <source>
        <dbReference type="ARBA" id="ARBA00022989"/>
    </source>
</evidence>
<dbReference type="SUPFAM" id="SSF57424">
    <property type="entry name" value="LDL receptor-like module"/>
    <property type="match status" value="2"/>
</dbReference>
<dbReference type="PANTHER" id="PTHR24270:SF8">
    <property type="entry name" value="LD11117P-RELATED"/>
    <property type="match status" value="1"/>
</dbReference>
<proteinExistence type="predicted"/>
<keyword evidence="8" id="KW-0675">Receptor</keyword>
<gene>
    <name evidence="8" type="ORF">NECAME_16285</name>
</gene>
<evidence type="ECO:0000256" key="6">
    <source>
        <dbReference type="ARBA" id="ARBA00023157"/>
    </source>
</evidence>
<dbReference type="Gene3D" id="4.10.400.10">
    <property type="entry name" value="Low-density Lipoprotein Receptor"/>
    <property type="match status" value="2"/>
</dbReference>
<keyword evidence="4" id="KW-1133">Transmembrane helix</keyword>
<dbReference type="InterPro" id="IPR036055">
    <property type="entry name" value="LDL_receptor-like_sf"/>
</dbReference>
<keyword evidence="9" id="KW-1185">Reference proteome</keyword>
<dbReference type="PANTHER" id="PTHR24270">
    <property type="entry name" value="LOW-DENSITY LIPOPROTEIN RECEPTOR-RELATED"/>
    <property type="match status" value="1"/>
</dbReference>
<name>W2TZP4_NECAM</name>
<comment type="caution">
    <text evidence="7">Lacks conserved residue(s) required for the propagation of feature annotation.</text>
</comment>
<evidence type="ECO:0000256" key="3">
    <source>
        <dbReference type="ARBA" id="ARBA00022737"/>
    </source>
</evidence>
<dbReference type="InterPro" id="IPR002172">
    <property type="entry name" value="LDrepeatLR_classA_rpt"/>
</dbReference>
<dbReference type="CDD" id="cd00112">
    <property type="entry name" value="LDLa"/>
    <property type="match status" value="2"/>
</dbReference>
<keyword evidence="6 7" id="KW-1015">Disulfide bond</keyword>
<dbReference type="OMA" id="CLINICF"/>
<dbReference type="GO" id="GO:0016192">
    <property type="term" value="P:vesicle-mediated transport"/>
    <property type="evidence" value="ECO:0007669"/>
    <property type="project" value="UniProtKB-ARBA"/>
</dbReference>
<dbReference type="AlphaFoldDB" id="W2TZP4"/>
<dbReference type="SMART" id="SM00192">
    <property type="entry name" value="LDLa"/>
    <property type="match status" value="2"/>
</dbReference>
<evidence type="ECO:0000256" key="1">
    <source>
        <dbReference type="ARBA" id="ARBA00004167"/>
    </source>
</evidence>
<evidence type="ECO:0000313" key="9">
    <source>
        <dbReference type="Proteomes" id="UP000053676"/>
    </source>
</evidence>
<dbReference type="PRINTS" id="PR00261">
    <property type="entry name" value="LDLRECEPTOR"/>
</dbReference>
<organism evidence="8 9">
    <name type="scientific">Necator americanus</name>
    <name type="common">Human hookworm</name>
    <dbReference type="NCBI Taxonomy" id="51031"/>
    <lineage>
        <taxon>Eukaryota</taxon>
        <taxon>Metazoa</taxon>
        <taxon>Ecdysozoa</taxon>
        <taxon>Nematoda</taxon>
        <taxon>Chromadorea</taxon>
        <taxon>Rhabditida</taxon>
        <taxon>Rhabditina</taxon>
        <taxon>Rhabditomorpha</taxon>
        <taxon>Strongyloidea</taxon>
        <taxon>Ancylostomatidae</taxon>
        <taxon>Bunostominae</taxon>
        <taxon>Necator</taxon>
    </lineage>
</organism>
<evidence type="ECO:0000256" key="7">
    <source>
        <dbReference type="PROSITE-ProRule" id="PRU00124"/>
    </source>
</evidence>
<dbReference type="InterPro" id="IPR050685">
    <property type="entry name" value="LDLR"/>
</dbReference>
<keyword evidence="8" id="KW-0449">Lipoprotein</keyword>
<dbReference type="GO" id="GO:0005886">
    <property type="term" value="C:plasma membrane"/>
    <property type="evidence" value="ECO:0007669"/>
    <property type="project" value="TreeGrafter"/>
</dbReference>
<dbReference type="STRING" id="51031.W2TZP4"/>
<protein>
    <submittedName>
        <fullName evidence="8">Low-density lipoprotein receptor domain class A</fullName>
    </submittedName>
</protein>
<comment type="subcellular location">
    <subcellularLocation>
        <location evidence="1">Membrane</location>
        <topology evidence="1">Single-pass membrane protein</topology>
    </subcellularLocation>
</comment>
<evidence type="ECO:0000256" key="2">
    <source>
        <dbReference type="ARBA" id="ARBA00022692"/>
    </source>
</evidence>
<evidence type="ECO:0000256" key="5">
    <source>
        <dbReference type="ARBA" id="ARBA00023136"/>
    </source>
</evidence>
<dbReference type="Pfam" id="PF00057">
    <property type="entry name" value="Ldl_recept_a"/>
    <property type="match status" value="2"/>
</dbReference>
<dbReference type="EMBL" id="KI657533">
    <property type="protein sequence ID" value="ETN86546.1"/>
    <property type="molecule type" value="Genomic_DNA"/>
</dbReference>